<dbReference type="Proteomes" id="UP001056120">
    <property type="component" value="Linkage Group LG24"/>
</dbReference>
<sequence>MGLHLVLLGFCKLHGAGAPLLVTLAWPFFIKVLFSLRPFKNVIMSIKQDSRLFVFQLSQIIGFQDHRANHEPGNRRRWDRIIQLVHQRLRDIGHSMPFSDYERTLQTLTVAAF</sequence>
<evidence type="ECO:0000313" key="1">
    <source>
        <dbReference type="EMBL" id="KAI3713309.1"/>
    </source>
</evidence>
<reference evidence="2" key="1">
    <citation type="journal article" date="2022" name="Mol. Ecol. Resour.">
        <title>The genomes of chicory, endive, great burdock and yacon provide insights into Asteraceae palaeo-polyploidization history and plant inulin production.</title>
        <authorList>
            <person name="Fan W."/>
            <person name="Wang S."/>
            <person name="Wang H."/>
            <person name="Wang A."/>
            <person name="Jiang F."/>
            <person name="Liu H."/>
            <person name="Zhao H."/>
            <person name="Xu D."/>
            <person name="Zhang Y."/>
        </authorList>
    </citation>
    <scope>NUCLEOTIDE SEQUENCE [LARGE SCALE GENOMIC DNA]</scope>
    <source>
        <strain evidence="2">cv. Yunnan</strain>
    </source>
</reference>
<dbReference type="EMBL" id="CM042041">
    <property type="protein sequence ID" value="KAI3713309.1"/>
    <property type="molecule type" value="Genomic_DNA"/>
</dbReference>
<accession>A0ACB9AST1</accession>
<proteinExistence type="predicted"/>
<name>A0ACB9AST1_9ASTR</name>
<organism evidence="1 2">
    <name type="scientific">Smallanthus sonchifolius</name>
    <dbReference type="NCBI Taxonomy" id="185202"/>
    <lineage>
        <taxon>Eukaryota</taxon>
        <taxon>Viridiplantae</taxon>
        <taxon>Streptophyta</taxon>
        <taxon>Embryophyta</taxon>
        <taxon>Tracheophyta</taxon>
        <taxon>Spermatophyta</taxon>
        <taxon>Magnoliopsida</taxon>
        <taxon>eudicotyledons</taxon>
        <taxon>Gunneridae</taxon>
        <taxon>Pentapetalae</taxon>
        <taxon>asterids</taxon>
        <taxon>campanulids</taxon>
        <taxon>Asterales</taxon>
        <taxon>Asteraceae</taxon>
        <taxon>Asteroideae</taxon>
        <taxon>Heliantheae alliance</taxon>
        <taxon>Millerieae</taxon>
        <taxon>Smallanthus</taxon>
    </lineage>
</organism>
<keyword evidence="2" id="KW-1185">Reference proteome</keyword>
<evidence type="ECO:0000313" key="2">
    <source>
        <dbReference type="Proteomes" id="UP001056120"/>
    </source>
</evidence>
<protein>
    <submittedName>
        <fullName evidence="1">Uncharacterized protein</fullName>
    </submittedName>
</protein>
<gene>
    <name evidence="1" type="ORF">L1987_71884</name>
</gene>
<comment type="caution">
    <text evidence="1">The sequence shown here is derived from an EMBL/GenBank/DDBJ whole genome shotgun (WGS) entry which is preliminary data.</text>
</comment>
<reference evidence="1 2" key="2">
    <citation type="journal article" date="2022" name="Mol. Ecol. Resour.">
        <title>The genomes of chicory, endive, great burdock and yacon provide insights into Asteraceae paleo-polyploidization history and plant inulin production.</title>
        <authorList>
            <person name="Fan W."/>
            <person name="Wang S."/>
            <person name="Wang H."/>
            <person name="Wang A."/>
            <person name="Jiang F."/>
            <person name="Liu H."/>
            <person name="Zhao H."/>
            <person name="Xu D."/>
            <person name="Zhang Y."/>
        </authorList>
    </citation>
    <scope>NUCLEOTIDE SEQUENCE [LARGE SCALE GENOMIC DNA]</scope>
    <source>
        <strain evidence="2">cv. Yunnan</strain>
        <tissue evidence="1">Leaves</tissue>
    </source>
</reference>